<evidence type="ECO:0000256" key="1">
    <source>
        <dbReference type="SAM" id="MobiDB-lite"/>
    </source>
</evidence>
<gene>
    <name evidence="2" type="ORF">B0H17DRAFT_1044220</name>
</gene>
<proteinExistence type="predicted"/>
<evidence type="ECO:0000313" key="3">
    <source>
        <dbReference type="Proteomes" id="UP001221757"/>
    </source>
</evidence>
<dbReference type="Proteomes" id="UP001221757">
    <property type="component" value="Unassembled WGS sequence"/>
</dbReference>
<feature type="region of interest" description="Disordered" evidence="1">
    <location>
        <begin position="1"/>
        <end position="59"/>
    </location>
</feature>
<feature type="region of interest" description="Disordered" evidence="1">
    <location>
        <begin position="74"/>
        <end position="106"/>
    </location>
</feature>
<protein>
    <submittedName>
        <fullName evidence="2">Uncharacterized protein</fullName>
    </submittedName>
</protein>
<organism evidence="2 3">
    <name type="scientific">Mycena rosella</name>
    <name type="common">Pink bonnet</name>
    <name type="synonym">Agaricus rosellus</name>
    <dbReference type="NCBI Taxonomy" id="1033263"/>
    <lineage>
        <taxon>Eukaryota</taxon>
        <taxon>Fungi</taxon>
        <taxon>Dikarya</taxon>
        <taxon>Basidiomycota</taxon>
        <taxon>Agaricomycotina</taxon>
        <taxon>Agaricomycetes</taxon>
        <taxon>Agaricomycetidae</taxon>
        <taxon>Agaricales</taxon>
        <taxon>Marasmiineae</taxon>
        <taxon>Mycenaceae</taxon>
        <taxon>Mycena</taxon>
    </lineage>
</organism>
<keyword evidence="3" id="KW-1185">Reference proteome</keyword>
<name>A0AAD7DZ66_MYCRO</name>
<reference evidence="2" key="1">
    <citation type="submission" date="2023-03" db="EMBL/GenBank/DDBJ databases">
        <title>Massive genome expansion in bonnet fungi (Mycena s.s.) driven by repeated elements and novel gene families across ecological guilds.</title>
        <authorList>
            <consortium name="Lawrence Berkeley National Laboratory"/>
            <person name="Harder C.B."/>
            <person name="Miyauchi S."/>
            <person name="Viragh M."/>
            <person name="Kuo A."/>
            <person name="Thoen E."/>
            <person name="Andreopoulos B."/>
            <person name="Lu D."/>
            <person name="Skrede I."/>
            <person name="Drula E."/>
            <person name="Henrissat B."/>
            <person name="Morin E."/>
            <person name="Kohler A."/>
            <person name="Barry K."/>
            <person name="LaButti K."/>
            <person name="Morin E."/>
            <person name="Salamov A."/>
            <person name="Lipzen A."/>
            <person name="Mereny Z."/>
            <person name="Hegedus B."/>
            <person name="Baldrian P."/>
            <person name="Stursova M."/>
            <person name="Weitz H."/>
            <person name="Taylor A."/>
            <person name="Grigoriev I.V."/>
            <person name="Nagy L.G."/>
            <person name="Martin F."/>
            <person name="Kauserud H."/>
        </authorList>
    </citation>
    <scope>NUCLEOTIDE SEQUENCE</scope>
    <source>
        <strain evidence="2">CBHHK067</strain>
    </source>
</reference>
<feature type="compositionally biased region" description="Low complexity" evidence="1">
    <location>
        <begin position="74"/>
        <end position="94"/>
    </location>
</feature>
<sequence>MRRRSAPTALRLVQGPVPPRSVSKHTLPSVPRPTFSQPATVVRGPTPRQHSRSPSGEDALLATKFADLPAIVIPPSSSLPGSLLSATTPTPSTSRGSMRGPWDHSGSISLPLDVESLLKPLQPVALAG</sequence>
<comment type="caution">
    <text evidence="2">The sequence shown here is derived from an EMBL/GenBank/DDBJ whole genome shotgun (WGS) entry which is preliminary data.</text>
</comment>
<dbReference type="AlphaFoldDB" id="A0AAD7DZ66"/>
<accession>A0AAD7DZ66</accession>
<dbReference type="EMBL" id="JARKIE010000015">
    <property type="protein sequence ID" value="KAJ7702401.1"/>
    <property type="molecule type" value="Genomic_DNA"/>
</dbReference>
<evidence type="ECO:0000313" key="2">
    <source>
        <dbReference type="EMBL" id="KAJ7702401.1"/>
    </source>
</evidence>